<dbReference type="EMBL" id="GL377565">
    <property type="protein sequence ID" value="EFJ38161.1"/>
    <property type="molecule type" value="Genomic_DNA"/>
</dbReference>
<dbReference type="HOGENOM" id="CLU_038606_0_0_1"/>
<keyword evidence="1" id="KW-1133">Transmembrane helix</keyword>
<dbReference type="GO" id="GO:0016757">
    <property type="term" value="F:glycosyltransferase activity"/>
    <property type="evidence" value="ECO:0000318"/>
    <property type="project" value="GO_Central"/>
</dbReference>
<organism evidence="3">
    <name type="scientific">Selaginella moellendorffii</name>
    <name type="common">Spikemoss</name>
    <dbReference type="NCBI Taxonomy" id="88036"/>
    <lineage>
        <taxon>Eukaryota</taxon>
        <taxon>Viridiplantae</taxon>
        <taxon>Streptophyta</taxon>
        <taxon>Embryophyta</taxon>
        <taxon>Tracheophyta</taxon>
        <taxon>Lycopodiopsida</taxon>
        <taxon>Selaginellales</taxon>
        <taxon>Selaginellaceae</taxon>
        <taxon>Selaginella</taxon>
    </lineage>
</organism>
<dbReference type="OMA" id="HRNITYF"/>
<dbReference type="PANTHER" id="PTHR12224">
    <property type="entry name" value="BETA-1,4-MANNOSYL-GLYCOPROTEIN BETA-1,4-N-ACETYLGLUCOSAMINYL-TRANSFERASE"/>
    <property type="match status" value="1"/>
</dbReference>
<reference evidence="2 3" key="1">
    <citation type="journal article" date="2011" name="Science">
        <title>The Selaginella genome identifies genetic changes associated with the evolution of vascular plants.</title>
        <authorList>
            <person name="Banks J.A."/>
            <person name="Nishiyama T."/>
            <person name="Hasebe M."/>
            <person name="Bowman J.L."/>
            <person name="Gribskov M."/>
            <person name="dePamphilis C."/>
            <person name="Albert V.A."/>
            <person name="Aono N."/>
            <person name="Aoyama T."/>
            <person name="Ambrose B.A."/>
            <person name="Ashton N.W."/>
            <person name="Axtell M.J."/>
            <person name="Barker E."/>
            <person name="Barker M.S."/>
            <person name="Bennetzen J.L."/>
            <person name="Bonawitz N.D."/>
            <person name="Chapple C."/>
            <person name="Cheng C."/>
            <person name="Correa L.G."/>
            <person name="Dacre M."/>
            <person name="DeBarry J."/>
            <person name="Dreyer I."/>
            <person name="Elias M."/>
            <person name="Engstrom E.M."/>
            <person name="Estelle M."/>
            <person name="Feng L."/>
            <person name="Finet C."/>
            <person name="Floyd S.K."/>
            <person name="Frommer W.B."/>
            <person name="Fujita T."/>
            <person name="Gramzow L."/>
            <person name="Gutensohn M."/>
            <person name="Harholt J."/>
            <person name="Hattori M."/>
            <person name="Heyl A."/>
            <person name="Hirai T."/>
            <person name="Hiwatashi Y."/>
            <person name="Ishikawa M."/>
            <person name="Iwata M."/>
            <person name="Karol K.G."/>
            <person name="Koehler B."/>
            <person name="Kolukisaoglu U."/>
            <person name="Kubo M."/>
            <person name="Kurata T."/>
            <person name="Lalonde S."/>
            <person name="Li K."/>
            <person name="Li Y."/>
            <person name="Litt A."/>
            <person name="Lyons E."/>
            <person name="Manning G."/>
            <person name="Maruyama T."/>
            <person name="Michael T.P."/>
            <person name="Mikami K."/>
            <person name="Miyazaki S."/>
            <person name="Morinaga S."/>
            <person name="Murata T."/>
            <person name="Mueller-Roeber B."/>
            <person name="Nelson D.R."/>
            <person name="Obara M."/>
            <person name="Oguri Y."/>
            <person name="Olmstead R.G."/>
            <person name="Onodera N."/>
            <person name="Petersen B.L."/>
            <person name="Pils B."/>
            <person name="Prigge M."/>
            <person name="Rensing S.A."/>
            <person name="Riano-Pachon D.M."/>
            <person name="Roberts A.W."/>
            <person name="Sato Y."/>
            <person name="Scheller H.V."/>
            <person name="Schulz B."/>
            <person name="Schulz C."/>
            <person name="Shakirov E.V."/>
            <person name="Shibagaki N."/>
            <person name="Shinohara N."/>
            <person name="Shippen D.E."/>
            <person name="Soerensen I."/>
            <person name="Sotooka R."/>
            <person name="Sugimoto N."/>
            <person name="Sugita M."/>
            <person name="Sumikawa N."/>
            <person name="Tanurdzic M."/>
            <person name="Theissen G."/>
            <person name="Ulvskov P."/>
            <person name="Wakazuki S."/>
            <person name="Weng J.K."/>
            <person name="Willats W.W."/>
            <person name="Wipf D."/>
            <person name="Wolf P.G."/>
            <person name="Yang L."/>
            <person name="Zimmer A.D."/>
            <person name="Zhu Q."/>
            <person name="Mitros T."/>
            <person name="Hellsten U."/>
            <person name="Loque D."/>
            <person name="Otillar R."/>
            <person name="Salamov A."/>
            <person name="Schmutz J."/>
            <person name="Shapiro H."/>
            <person name="Lindquist E."/>
            <person name="Lucas S."/>
            <person name="Rokhsar D."/>
            <person name="Grigoriev I.V."/>
        </authorList>
    </citation>
    <scope>NUCLEOTIDE SEQUENCE [LARGE SCALE GENOMIC DNA]</scope>
</reference>
<dbReference type="GO" id="GO:0003830">
    <property type="term" value="F:beta-1,4-mannosylglycoprotein 4-beta-N-acetylglucosaminyltransferase activity"/>
    <property type="evidence" value="ECO:0007669"/>
    <property type="project" value="InterPro"/>
</dbReference>
<dbReference type="GeneID" id="9642721"/>
<keyword evidence="1" id="KW-0812">Transmembrane</keyword>
<keyword evidence="2" id="KW-0808">Transferase</keyword>
<dbReference type="InterPro" id="IPR006813">
    <property type="entry name" value="Glyco_trans_17"/>
</dbReference>
<dbReference type="Pfam" id="PF04724">
    <property type="entry name" value="Glyco_transf_17"/>
    <property type="match status" value="1"/>
</dbReference>
<evidence type="ECO:0000256" key="1">
    <source>
        <dbReference type="SAM" id="Phobius"/>
    </source>
</evidence>
<dbReference type="FunCoup" id="D8QNT0">
    <property type="interactions" value="157"/>
</dbReference>
<evidence type="ECO:0000313" key="2">
    <source>
        <dbReference type="EMBL" id="EFJ38161.1"/>
    </source>
</evidence>
<gene>
    <name evidence="2" type="primary">GT17A3</name>
    <name evidence="2" type="ORF">SELMODRAFT_403018</name>
</gene>
<dbReference type="OrthoDB" id="6474464at2759"/>
<evidence type="ECO:0000313" key="3">
    <source>
        <dbReference type="Proteomes" id="UP000001514"/>
    </source>
</evidence>
<keyword evidence="1" id="KW-0472">Membrane</keyword>
<sequence length="368" mass="43112">MARQHRSSITKLWFFRVMLAIFVLSSVALLVFANWHTVKYMLRPIWDTPPRSFAFIPHYYAHNMSMRELCALHGWKLRKRPRRVFDAIIFNNELDLLEIRWREIDPYVTKFLLLESNGTFTGISKPLWFGVNRKPGGRFDFAEPKLVYSAIRTPRLPRGVRPYVNEAYQRDRMNELFRTAGIRAGDLLLMSDVDEIPSGHTVDLLRSCDGIPPVTHLQLRNFLYSFEFPTHKDRSDTGSWRSTAHVFEPRVTQYSHSRVTDTMLADAGWHCSFCFRTVADIAFKMRAYSHADRVTRPDFLREERIQDLICSGRDLFDMLPEEFNYRDLIGKMGSIPSSYSAVNLPLHLLRNVERFRYLLPGNCVRPRV</sequence>
<dbReference type="STRING" id="88036.D8QNT0"/>
<accession>D8QNT0</accession>
<dbReference type="Proteomes" id="UP000001514">
    <property type="component" value="Unassembled WGS sequence"/>
</dbReference>
<protein>
    <submittedName>
        <fullName evidence="2">N-acetylglucosaminyltransferase-like protein</fullName>
    </submittedName>
</protein>
<dbReference type="Gramene" id="EFJ38161">
    <property type="protein sequence ID" value="EFJ38161"/>
    <property type="gene ID" value="SELMODRAFT_403018"/>
</dbReference>
<dbReference type="PANTHER" id="PTHR12224:SF0">
    <property type="entry name" value="BETA-1,4-MANNOSYL-GLYCOPROTEIN 4-BETA-N-ACETYLGLUCOSAMINYLTRANSFERASE"/>
    <property type="match status" value="1"/>
</dbReference>
<dbReference type="KEGG" id="smo:SELMODRAFT_403018"/>
<proteinExistence type="predicted"/>
<dbReference type="eggNOG" id="ENOG502QPVW">
    <property type="taxonomic scope" value="Eukaryota"/>
</dbReference>
<name>D8QNT0_SELML</name>
<dbReference type="AlphaFoldDB" id="D8QNT0"/>
<keyword evidence="2" id="KW-0328">Glycosyltransferase</keyword>
<dbReference type="GO" id="GO:0016020">
    <property type="term" value="C:membrane"/>
    <property type="evidence" value="ECO:0007669"/>
    <property type="project" value="InterPro"/>
</dbReference>
<keyword evidence="3" id="KW-1185">Reference proteome</keyword>
<dbReference type="InParanoid" id="D8QNT0"/>
<dbReference type="GO" id="GO:0006044">
    <property type="term" value="P:N-acetylglucosamine metabolic process"/>
    <property type="evidence" value="ECO:0000318"/>
    <property type="project" value="GO_Central"/>
</dbReference>
<feature type="transmembrane region" description="Helical" evidence="1">
    <location>
        <begin position="12"/>
        <end position="35"/>
    </location>
</feature>